<gene>
    <name evidence="3" type="ORF">E6C27_scaffold673G001050</name>
</gene>
<dbReference type="InterPro" id="IPR036397">
    <property type="entry name" value="RNaseH_sf"/>
</dbReference>
<proteinExistence type="predicted"/>
<feature type="region of interest" description="Disordered" evidence="1">
    <location>
        <begin position="61"/>
        <end position="82"/>
    </location>
</feature>
<protein>
    <submittedName>
        <fullName evidence="3">Beta-galactosidase</fullName>
    </submittedName>
</protein>
<dbReference type="PANTHER" id="PTHR42648">
    <property type="entry name" value="TRANSPOSASE, PUTATIVE-RELATED"/>
    <property type="match status" value="1"/>
</dbReference>
<dbReference type="PROSITE" id="PS50994">
    <property type="entry name" value="INTEGRASE"/>
    <property type="match status" value="1"/>
</dbReference>
<dbReference type="OrthoDB" id="1746033at2759"/>
<feature type="compositionally biased region" description="Polar residues" evidence="1">
    <location>
        <begin position="61"/>
        <end position="71"/>
    </location>
</feature>
<dbReference type="InterPro" id="IPR039537">
    <property type="entry name" value="Retrotran_Ty1/copia-like"/>
</dbReference>
<dbReference type="Proteomes" id="UP000321393">
    <property type="component" value="Unassembled WGS sequence"/>
</dbReference>
<dbReference type="SUPFAM" id="SSF53098">
    <property type="entry name" value="Ribonuclease H-like"/>
    <property type="match status" value="1"/>
</dbReference>
<feature type="domain" description="Integrase catalytic" evidence="2">
    <location>
        <begin position="308"/>
        <end position="422"/>
    </location>
</feature>
<dbReference type="PANTHER" id="PTHR42648:SF28">
    <property type="entry name" value="TRANSPOSON-ENCODED PROTEIN WITH RIBONUCLEASE H-LIKE AND RETROVIRUS ZINC FINGER-LIKE DOMAINS"/>
    <property type="match status" value="1"/>
</dbReference>
<evidence type="ECO:0000313" key="4">
    <source>
        <dbReference type="Proteomes" id="UP000321393"/>
    </source>
</evidence>
<dbReference type="AlphaFoldDB" id="A0A5A7U5T5"/>
<organism evidence="3 4">
    <name type="scientific">Cucumis melo var. makuwa</name>
    <name type="common">Oriental melon</name>
    <dbReference type="NCBI Taxonomy" id="1194695"/>
    <lineage>
        <taxon>Eukaryota</taxon>
        <taxon>Viridiplantae</taxon>
        <taxon>Streptophyta</taxon>
        <taxon>Embryophyta</taxon>
        <taxon>Tracheophyta</taxon>
        <taxon>Spermatophyta</taxon>
        <taxon>Magnoliopsida</taxon>
        <taxon>eudicotyledons</taxon>
        <taxon>Gunneridae</taxon>
        <taxon>Pentapetalae</taxon>
        <taxon>rosids</taxon>
        <taxon>fabids</taxon>
        <taxon>Cucurbitales</taxon>
        <taxon>Cucurbitaceae</taxon>
        <taxon>Benincaseae</taxon>
        <taxon>Cucumis</taxon>
    </lineage>
</organism>
<evidence type="ECO:0000313" key="3">
    <source>
        <dbReference type="EMBL" id="KAA0050638.1"/>
    </source>
</evidence>
<dbReference type="GO" id="GO:0003676">
    <property type="term" value="F:nucleic acid binding"/>
    <property type="evidence" value="ECO:0007669"/>
    <property type="project" value="InterPro"/>
</dbReference>
<accession>A0A5A7U5T5</accession>
<dbReference type="Gene3D" id="3.30.420.10">
    <property type="entry name" value="Ribonuclease H-like superfamily/Ribonuclease H"/>
    <property type="match status" value="1"/>
</dbReference>
<dbReference type="Pfam" id="PF00665">
    <property type="entry name" value="rve"/>
    <property type="match status" value="1"/>
</dbReference>
<name>A0A5A7U5T5_CUCMM</name>
<evidence type="ECO:0000259" key="2">
    <source>
        <dbReference type="PROSITE" id="PS50994"/>
    </source>
</evidence>
<dbReference type="EMBL" id="SSTE01011804">
    <property type="protein sequence ID" value="KAA0050638.1"/>
    <property type="molecule type" value="Genomic_DNA"/>
</dbReference>
<feature type="compositionally biased region" description="Polar residues" evidence="1">
    <location>
        <begin position="226"/>
        <end position="238"/>
    </location>
</feature>
<dbReference type="GO" id="GO:0015074">
    <property type="term" value="P:DNA integration"/>
    <property type="evidence" value="ECO:0007669"/>
    <property type="project" value="InterPro"/>
</dbReference>
<comment type="caution">
    <text evidence="3">The sequence shown here is derived from an EMBL/GenBank/DDBJ whole genome shotgun (WGS) entry which is preliminary data.</text>
</comment>
<evidence type="ECO:0000256" key="1">
    <source>
        <dbReference type="SAM" id="MobiDB-lite"/>
    </source>
</evidence>
<reference evidence="3 4" key="1">
    <citation type="submission" date="2019-08" db="EMBL/GenBank/DDBJ databases">
        <title>Draft genome sequences of two oriental melons (Cucumis melo L. var makuwa).</title>
        <authorList>
            <person name="Kwon S.-Y."/>
        </authorList>
    </citation>
    <scope>NUCLEOTIDE SEQUENCE [LARGE SCALE GENOMIC DNA]</scope>
    <source>
        <strain evidence="4">cv. SW 3</strain>
        <tissue evidence="3">Leaf</tissue>
    </source>
</reference>
<dbReference type="InterPro" id="IPR001584">
    <property type="entry name" value="Integrase_cat-core"/>
</dbReference>
<dbReference type="InterPro" id="IPR012337">
    <property type="entry name" value="RNaseH-like_sf"/>
</dbReference>
<feature type="region of interest" description="Disordered" evidence="1">
    <location>
        <begin position="226"/>
        <end position="253"/>
    </location>
</feature>
<sequence>MVSKRDIEHILEIQENTTNDGNQTEETTNSFSTVVAIAVDARMSAAMDEWFCRLQKTPENSFPSNLQSSAPPKSPHTPVIPLQTAPTNPFVQPFSSSGVYIAPQASICVLPPNFSRQPPLLLSNLYALPPTDLSHHLDVKNTQTHSTFEIAALEATLGTTPNTFVPMYSKNPDYDFLIDLNPKFDVVRGRILGQRSIPSLMEVCFEIHLKEDRTSALNISTTPAIDSATSSARSSTNVNDKHNGKPIPVCKKCPPNDKQNTWRAYVSEFVGPSQPPDSHGNQINHDPATLGAIFQLGIPQSFDLISIDGKNPWILDSGAIDNLTGDVWGPSKITTSSGKRWFVTFIDDHTRLIWVFLVSDKSEVTSVFQDFYNIVETQFNIKIAILRSDNGREFPNHTPNEFLSSKGIVHQSSCAYTPNKMK</sequence>